<dbReference type="PANTHER" id="PTHR34853:SF5">
    <property type="entry name" value="LIP-DOMAIN-CONTAINING PROTEIN-RELATED"/>
    <property type="match status" value="1"/>
</dbReference>
<evidence type="ECO:0000256" key="2">
    <source>
        <dbReference type="PIRNR" id="PIRNR029171"/>
    </source>
</evidence>
<dbReference type="EMBL" id="ML995873">
    <property type="protein sequence ID" value="KAF2766341.1"/>
    <property type="molecule type" value="Genomic_DNA"/>
</dbReference>
<feature type="chain" id="PRO_5026415816" evidence="2">
    <location>
        <begin position="21"/>
        <end position="459"/>
    </location>
</feature>
<organism evidence="3 4">
    <name type="scientific">Teratosphaeria nubilosa</name>
    <dbReference type="NCBI Taxonomy" id="161662"/>
    <lineage>
        <taxon>Eukaryota</taxon>
        <taxon>Fungi</taxon>
        <taxon>Dikarya</taxon>
        <taxon>Ascomycota</taxon>
        <taxon>Pezizomycotina</taxon>
        <taxon>Dothideomycetes</taxon>
        <taxon>Dothideomycetidae</taxon>
        <taxon>Mycosphaerellales</taxon>
        <taxon>Teratosphaeriaceae</taxon>
        <taxon>Teratosphaeria</taxon>
    </lineage>
</organism>
<evidence type="ECO:0000256" key="1">
    <source>
        <dbReference type="ARBA" id="ARBA00022801"/>
    </source>
</evidence>
<dbReference type="PANTHER" id="PTHR34853">
    <property type="match status" value="1"/>
</dbReference>
<dbReference type="PIRSF" id="PIRSF029171">
    <property type="entry name" value="Esterase_LipA"/>
    <property type="match status" value="1"/>
</dbReference>
<evidence type="ECO:0000313" key="3">
    <source>
        <dbReference type="EMBL" id="KAF2766341.1"/>
    </source>
</evidence>
<dbReference type="OrthoDB" id="2373480at2759"/>
<dbReference type="Proteomes" id="UP000799436">
    <property type="component" value="Unassembled WGS sequence"/>
</dbReference>
<reference evidence="3" key="1">
    <citation type="journal article" date="2020" name="Stud. Mycol.">
        <title>101 Dothideomycetes genomes: a test case for predicting lifestyles and emergence of pathogens.</title>
        <authorList>
            <person name="Haridas S."/>
            <person name="Albert R."/>
            <person name="Binder M."/>
            <person name="Bloem J."/>
            <person name="Labutti K."/>
            <person name="Salamov A."/>
            <person name="Andreopoulos B."/>
            <person name="Baker S."/>
            <person name="Barry K."/>
            <person name="Bills G."/>
            <person name="Bluhm B."/>
            <person name="Cannon C."/>
            <person name="Castanera R."/>
            <person name="Culley D."/>
            <person name="Daum C."/>
            <person name="Ezra D."/>
            <person name="Gonzalez J."/>
            <person name="Henrissat B."/>
            <person name="Kuo A."/>
            <person name="Liang C."/>
            <person name="Lipzen A."/>
            <person name="Lutzoni F."/>
            <person name="Magnuson J."/>
            <person name="Mondo S."/>
            <person name="Nolan M."/>
            <person name="Ohm R."/>
            <person name="Pangilinan J."/>
            <person name="Park H.-J."/>
            <person name="Ramirez L."/>
            <person name="Alfaro M."/>
            <person name="Sun H."/>
            <person name="Tritt A."/>
            <person name="Yoshinaga Y."/>
            <person name="Zwiers L.-H."/>
            <person name="Turgeon B."/>
            <person name="Goodwin S."/>
            <person name="Spatafora J."/>
            <person name="Crous P."/>
            <person name="Grigoriev I."/>
        </authorList>
    </citation>
    <scope>NUCLEOTIDE SEQUENCE</scope>
    <source>
        <strain evidence="3">CBS 116005</strain>
    </source>
</reference>
<sequence>MRLLLSLLGLFASTWPLAHAVLLPADDPFYSPPAGFASEEPGTILKSRTVSVALLSFVPDLVEAHQLLYRTTAVDGSAIATVTTVFKPILGAKTDRFISFHTAYDSSSNICDPSYDYQFASIPTDIITSLEQLILQAFLLSGYIVSSADYEGPEAAFSAGRLEGMASLDSMRAVSNFASTLGLSTDSPMVVGYGYSGGAIATGWAASLQPTYAPDLNIVGWASGGTPSNLTGTSVFVDGTVFAGFLPAAIDGLAKPSAYGDLVNPIIEKYVTAKGKEDLAYADENCAPSDIVDLAYVEVLSTDFNTLGYDILYEPTFRYVVYDQNTMGLYANETPTKPVYMYHAKQDEIIPYDDASTTASTWCADGASVEFVTVASGGHATTDVVGFIGVFEFVEKAFAGTVASGCSASTIADATIDPLALGLDLEPILVELLNALGTFGTDDSILKISPSILKTTLHT</sequence>
<dbReference type="GO" id="GO:0016042">
    <property type="term" value="P:lipid catabolic process"/>
    <property type="evidence" value="ECO:0007669"/>
    <property type="project" value="UniProtKB-UniRule"/>
</dbReference>
<dbReference type="Pfam" id="PF03583">
    <property type="entry name" value="LIP"/>
    <property type="match status" value="1"/>
</dbReference>
<protein>
    <submittedName>
        <fullName evidence="3">LIP-domain-containing protein</fullName>
    </submittedName>
</protein>
<proteinExistence type="inferred from homology"/>
<dbReference type="Gene3D" id="3.40.50.1820">
    <property type="entry name" value="alpha/beta hydrolase"/>
    <property type="match status" value="1"/>
</dbReference>
<dbReference type="GO" id="GO:0004806">
    <property type="term" value="F:triacylglycerol lipase activity"/>
    <property type="evidence" value="ECO:0007669"/>
    <property type="project" value="UniProtKB-UniRule"/>
</dbReference>
<name>A0A6G1L095_9PEZI</name>
<keyword evidence="4" id="KW-1185">Reference proteome</keyword>
<keyword evidence="1" id="KW-0378">Hydrolase</keyword>
<keyword evidence="2" id="KW-0732">Signal</keyword>
<dbReference type="SUPFAM" id="SSF53474">
    <property type="entry name" value="alpha/beta-Hydrolases"/>
    <property type="match status" value="1"/>
</dbReference>
<dbReference type="InterPro" id="IPR005152">
    <property type="entry name" value="Lipase_secreted"/>
</dbReference>
<evidence type="ECO:0000313" key="4">
    <source>
        <dbReference type="Proteomes" id="UP000799436"/>
    </source>
</evidence>
<comment type="similarity">
    <text evidence="2">Belongs to the AB hydrolase superfamily. Lipase family.</text>
</comment>
<dbReference type="Gene3D" id="1.10.260.130">
    <property type="match status" value="1"/>
</dbReference>
<gene>
    <name evidence="3" type="ORF">EJ03DRAFT_391055</name>
</gene>
<dbReference type="AlphaFoldDB" id="A0A6G1L095"/>
<dbReference type="InterPro" id="IPR029058">
    <property type="entry name" value="AB_hydrolase_fold"/>
</dbReference>
<feature type="signal peptide" evidence="2">
    <location>
        <begin position="1"/>
        <end position="20"/>
    </location>
</feature>
<accession>A0A6G1L095</accession>